<keyword evidence="4" id="KW-0862">Zinc</keyword>
<accession>A0A1T5IAL5</accession>
<evidence type="ECO:0000313" key="7">
    <source>
        <dbReference type="Proteomes" id="UP000190285"/>
    </source>
</evidence>
<comment type="cofactor">
    <cofactor evidence="1">
        <name>Zn(2+)</name>
        <dbReference type="ChEBI" id="CHEBI:29105"/>
    </cofactor>
</comment>
<keyword evidence="3 6" id="KW-0378">Hydrolase</keyword>
<evidence type="ECO:0000256" key="4">
    <source>
        <dbReference type="ARBA" id="ARBA00022833"/>
    </source>
</evidence>
<dbReference type="InterPro" id="IPR003785">
    <property type="entry name" value="Creatininase/forma_Hydrolase"/>
</dbReference>
<gene>
    <name evidence="6" type="ORF">SAMN02194393_00132</name>
</gene>
<dbReference type="AlphaFoldDB" id="A0A1T5IAL5"/>
<dbReference type="InterPro" id="IPR024087">
    <property type="entry name" value="Creatininase-like_sf"/>
</dbReference>
<dbReference type="Pfam" id="PF02633">
    <property type="entry name" value="Creatininase"/>
    <property type="match status" value="1"/>
</dbReference>
<dbReference type="SUPFAM" id="SSF102215">
    <property type="entry name" value="Creatininase"/>
    <property type="match status" value="1"/>
</dbReference>
<evidence type="ECO:0000313" key="6">
    <source>
        <dbReference type="EMBL" id="SKC36209.1"/>
    </source>
</evidence>
<organism evidence="6 7">
    <name type="scientific">Maledivibacter halophilus</name>
    <dbReference type="NCBI Taxonomy" id="36842"/>
    <lineage>
        <taxon>Bacteria</taxon>
        <taxon>Bacillati</taxon>
        <taxon>Bacillota</taxon>
        <taxon>Clostridia</taxon>
        <taxon>Peptostreptococcales</taxon>
        <taxon>Caminicellaceae</taxon>
        <taxon>Maledivibacter</taxon>
    </lineage>
</organism>
<keyword evidence="2" id="KW-0479">Metal-binding</keyword>
<dbReference type="PANTHER" id="PTHR35005:SF1">
    <property type="entry name" value="2-AMINO-5-FORMYLAMINO-6-RIBOSYLAMINOPYRIMIDIN-4(3H)-ONE 5'-MONOPHOSPHATE DEFORMYLASE"/>
    <property type="match status" value="1"/>
</dbReference>
<dbReference type="GO" id="GO:0046872">
    <property type="term" value="F:metal ion binding"/>
    <property type="evidence" value="ECO:0007669"/>
    <property type="project" value="UniProtKB-KW"/>
</dbReference>
<dbReference type="GO" id="GO:0009231">
    <property type="term" value="P:riboflavin biosynthetic process"/>
    <property type="evidence" value="ECO:0007669"/>
    <property type="project" value="TreeGrafter"/>
</dbReference>
<dbReference type="EMBL" id="FUZT01000001">
    <property type="protein sequence ID" value="SKC36209.1"/>
    <property type="molecule type" value="Genomic_DNA"/>
</dbReference>
<dbReference type="GO" id="GO:0016811">
    <property type="term" value="F:hydrolase activity, acting on carbon-nitrogen (but not peptide) bonds, in linear amides"/>
    <property type="evidence" value="ECO:0007669"/>
    <property type="project" value="TreeGrafter"/>
</dbReference>
<dbReference type="STRING" id="36842.SAMN02194393_00132"/>
<evidence type="ECO:0000256" key="3">
    <source>
        <dbReference type="ARBA" id="ARBA00022801"/>
    </source>
</evidence>
<dbReference type="PANTHER" id="PTHR35005">
    <property type="entry name" value="3-DEHYDRO-SCYLLO-INOSOSE HYDROLASE"/>
    <property type="match status" value="1"/>
</dbReference>
<evidence type="ECO:0000256" key="2">
    <source>
        <dbReference type="ARBA" id="ARBA00022723"/>
    </source>
</evidence>
<evidence type="ECO:0000256" key="1">
    <source>
        <dbReference type="ARBA" id="ARBA00001947"/>
    </source>
</evidence>
<dbReference type="Gene3D" id="3.40.50.10310">
    <property type="entry name" value="Creatininase"/>
    <property type="match status" value="1"/>
</dbReference>
<dbReference type="OrthoDB" id="9801445at2"/>
<name>A0A1T5IAL5_9FIRM</name>
<comment type="similarity">
    <text evidence="5">Belongs to the creatininase superfamily.</text>
</comment>
<reference evidence="7" key="1">
    <citation type="submission" date="2017-02" db="EMBL/GenBank/DDBJ databases">
        <authorList>
            <person name="Varghese N."/>
            <person name="Submissions S."/>
        </authorList>
    </citation>
    <scope>NUCLEOTIDE SEQUENCE [LARGE SCALE GENOMIC DNA]</scope>
    <source>
        <strain evidence="7">M1</strain>
    </source>
</reference>
<keyword evidence="7" id="KW-1185">Reference proteome</keyword>
<sequence>MAKKLKLGNRDSIWFHENSGKVNVEYAKNVCDVAILPIGAIEQHGPHCPCGSDTFNAIGIAEKVAEKSGAMLLPSPMYGSHPYMHWGMEGTIPLKYETHIALLEDIIRGAAVAGYNKFIIISAHGQVSSTIVAVHKLGLEGYFTLASTWYDFLRDNKNVLEDYMWHADEAETSLALHLYPELVDMDLAVEGGGTPLLDSKWKIAPGEGTAPGSMYHFEGTFALLEKDDLDEGVIGNPKKATAEKGEKLVSAAVNYYAELIEEIKEKYKCGVNPLGFRNPASYAGTNNIQYDNDHDEKGRLKK</sequence>
<proteinExistence type="inferred from homology"/>
<evidence type="ECO:0000256" key="5">
    <source>
        <dbReference type="ARBA" id="ARBA00024029"/>
    </source>
</evidence>
<dbReference type="Proteomes" id="UP000190285">
    <property type="component" value="Unassembled WGS sequence"/>
</dbReference>
<protein>
    <submittedName>
        <fullName evidence="6">Creatinine amidohydrolase</fullName>
    </submittedName>
</protein>
<dbReference type="RefSeq" id="WP_079488578.1">
    <property type="nucleotide sequence ID" value="NZ_FUZT01000001.1"/>
</dbReference>